<evidence type="ECO:0000256" key="1">
    <source>
        <dbReference type="SAM" id="Phobius"/>
    </source>
</evidence>
<reference evidence="2" key="1">
    <citation type="submission" date="2024-03" db="EMBL/GenBank/DDBJ databases">
        <title>Diverse circular DNA viruses in blood, oral, and fecal samples of captive lemurs.</title>
        <authorList>
            <person name="Paietta E.N."/>
            <person name="Kraberger S."/>
            <person name="Lund M.C."/>
            <person name="Custer J.M."/>
            <person name="Vargas K.M."/>
            <person name="Ehmke E.E."/>
            <person name="Yoder A.D."/>
            <person name="Varsani A."/>
        </authorList>
    </citation>
    <scope>NUCLEOTIDE SEQUENCE</scope>
    <source>
        <strain evidence="2">Duke_24FS_3</strain>
    </source>
</reference>
<dbReference type="PROSITE" id="PS51257">
    <property type="entry name" value="PROKAR_LIPOPROTEIN"/>
    <property type="match status" value="1"/>
</dbReference>
<name>A0AAU8B0T2_9CAUD</name>
<organism evidence="2">
    <name type="scientific">Dulem virus 36</name>
    <dbReference type="NCBI Taxonomy" id="3145754"/>
    <lineage>
        <taxon>Viruses</taxon>
        <taxon>Duplodnaviria</taxon>
        <taxon>Heunggongvirae</taxon>
        <taxon>Uroviricota</taxon>
        <taxon>Caudoviricetes</taxon>
    </lineage>
</organism>
<keyword evidence="1" id="KW-0472">Membrane</keyword>
<accession>A0AAU8B0T2</accession>
<dbReference type="EMBL" id="PP511521">
    <property type="protein sequence ID" value="XCD04995.1"/>
    <property type="molecule type" value="Genomic_DNA"/>
</dbReference>
<sequence>MMKMFKTVYIVILLVLACYIAVEVWRDND</sequence>
<evidence type="ECO:0000313" key="2">
    <source>
        <dbReference type="EMBL" id="XCD04995.1"/>
    </source>
</evidence>
<feature type="transmembrane region" description="Helical" evidence="1">
    <location>
        <begin position="7"/>
        <end position="25"/>
    </location>
</feature>
<keyword evidence="1" id="KW-1133">Transmembrane helix</keyword>
<protein>
    <submittedName>
        <fullName evidence="2">Uncharacterized protein</fullName>
    </submittedName>
</protein>
<keyword evidence="1" id="KW-0812">Transmembrane</keyword>
<proteinExistence type="predicted"/>